<dbReference type="RefSeq" id="XP_043048008.1">
    <property type="nucleotide sequence ID" value="XM_043192640.1"/>
</dbReference>
<evidence type="ECO:0000256" key="7">
    <source>
        <dbReference type="SAM" id="MobiDB-lite"/>
    </source>
</evidence>
<dbReference type="Pfam" id="PF00069">
    <property type="entry name" value="Pkinase"/>
    <property type="match status" value="1"/>
</dbReference>
<dbReference type="GO" id="GO:0005524">
    <property type="term" value="F:ATP binding"/>
    <property type="evidence" value="ECO:0007669"/>
    <property type="project" value="UniProtKB-UniRule"/>
</dbReference>
<feature type="region of interest" description="Disordered" evidence="7">
    <location>
        <begin position="1"/>
        <end position="69"/>
    </location>
</feature>
<evidence type="ECO:0000313" key="10">
    <source>
        <dbReference type="Proteomes" id="UP000790833"/>
    </source>
</evidence>
<dbReference type="InterPro" id="IPR000719">
    <property type="entry name" value="Prot_kinase_dom"/>
</dbReference>
<dbReference type="GO" id="GO:0004713">
    <property type="term" value="F:protein tyrosine kinase activity"/>
    <property type="evidence" value="ECO:0007669"/>
    <property type="project" value="TreeGrafter"/>
</dbReference>
<evidence type="ECO:0000313" key="9">
    <source>
        <dbReference type="EMBL" id="KAG7192458.1"/>
    </source>
</evidence>
<dbReference type="Gene3D" id="1.10.510.10">
    <property type="entry name" value="Transferase(Phosphotransferase) domain 1"/>
    <property type="match status" value="1"/>
</dbReference>
<feature type="compositionally biased region" description="Polar residues" evidence="7">
    <location>
        <begin position="273"/>
        <end position="289"/>
    </location>
</feature>
<feature type="binding site" evidence="6">
    <location>
        <position position="968"/>
    </location>
    <ligand>
        <name>ATP</name>
        <dbReference type="ChEBI" id="CHEBI:30616"/>
    </ligand>
</feature>
<evidence type="ECO:0000256" key="6">
    <source>
        <dbReference type="PROSITE-ProRule" id="PRU10141"/>
    </source>
</evidence>
<dbReference type="PROSITE" id="PS50011">
    <property type="entry name" value="PROTEIN_KINASE_DOM"/>
    <property type="match status" value="1"/>
</dbReference>
<feature type="compositionally biased region" description="Polar residues" evidence="7">
    <location>
        <begin position="1198"/>
        <end position="1218"/>
    </location>
</feature>
<feature type="compositionally biased region" description="Basic and acidic residues" evidence="7">
    <location>
        <begin position="24"/>
        <end position="35"/>
    </location>
</feature>
<feature type="region of interest" description="Disordered" evidence="7">
    <location>
        <begin position="572"/>
        <end position="592"/>
    </location>
</feature>
<proteinExistence type="inferred from homology"/>
<dbReference type="GO" id="GO:0005634">
    <property type="term" value="C:nucleus"/>
    <property type="evidence" value="ECO:0007669"/>
    <property type="project" value="TreeGrafter"/>
</dbReference>
<dbReference type="SMART" id="SM00220">
    <property type="entry name" value="S_TKc"/>
    <property type="match status" value="1"/>
</dbReference>
<feature type="compositionally biased region" description="Basic and acidic residues" evidence="7">
    <location>
        <begin position="480"/>
        <end position="497"/>
    </location>
</feature>
<dbReference type="PROSITE" id="PS00108">
    <property type="entry name" value="PROTEIN_KINASE_ST"/>
    <property type="match status" value="1"/>
</dbReference>
<feature type="compositionally biased region" description="Polar residues" evidence="7">
    <location>
        <begin position="1176"/>
        <end position="1185"/>
    </location>
</feature>
<dbReference type="InterPro" id="IPR008271">
    <property type="entry name" value="Ser/Thr_kinase_AS"/>
</dbReference>
<accession>A0A9P7V6U7</accession>
<keyword evidence="4 6" id="KW-0067">ATP-binding</keyword>
<dbReference type="InterPro" id="IPR011009">
    <property type="entry name" value="Kinase-like_dom_sf"/>
</dbReference>
<feature type="region of interest" description="Disordered" evidence="7">
    <location>
        <begin position="335"/>
        <end position="357"/>
    </location>
</feature>
<dbReference type="GeneID" id="66115233"/>
<dbReference type="GO" id="GO:0005737">
    <property type="term" value="C:cytoplasm"/>
    <property type="evidence" value="ECO:0007669"/>
    <property type="project" value="TreeGrafter"/>
</dbReference>
<dbReference type="InterPro" id="IPR050339">
    <property type="entry name" value="CC_SR_Kinase"/>
</dbReference>
<keyword evidence="3" id="KW-0418">Kinase</keyword>
<feature type="compositionally biased region" description="Basic and acidic residues" evidence="7">
    <location>
        <begin position="1186"/>
        <end position="1197"/>
    </location>
</feature>
<comment type="similarity">
    <text evidence="5">Belongs to the protein kinase superfamily. Ser/Thr protein kinase family. GCN2 subfamily.</text>
</comment>
<feature type="region of interest" description="Disordered" evidence="7">
    <location>
        <begin position="465"/>
        <end position="512"/>
    </location>
</feature>
<dbReference type="Proteomes" id="UP000790833">
    <property type="component" value="Unassembled WGS sequence"/>
</dbReference>
<sequence>MQSNRSRKLGPTLKRGPGMVKNRTSRESQTRTCHDDDNDYNDTEAPSVTNSEADASSTVAPGTTSSDYSSPLDYFTNNHFSRSFNSLILEDLTTHANQHSQNGPVNHLDGVDEEDQFNATPLKHKHKHNLTLLRQPSNPYLDLNRKKRQRFSLNKSPPFNVKEDLLYDDSIDTCLENESGPGDRNRNKLFEFEANETSLHKLTNDDDDEINDNDDDDEDDDEDDDLPTLLIIKPKKLHNHSQIEENDDETDSDMEEDEEEISCQQIQKEDRTNSFSKTGPPSTIKRSSKFLNLSIESDLKRMNKDIDPISDLNEIDMLSSSSRTATPCMNKFKRPHTLVSQSPSPSPKVENSDKSSTNSLIKFFRESPTNRAHHSHTPLHISHSRTKLQLMETNPQLRQNTIIPGIVHPRDKAIQTLASNSHNNSWTSLSTPKLSLKKLKRTTYSPFNKSSSPIPPSFNFYDLDEDSPSKSRKSTNIIVFHDKQSKGKQSRTADNKVENSPTSPNQNFDSNLKFPKSRLLKNLLQSNENLNKLTSSELMDKKPQLGFDDKENKSYKFVKPLQMAFKSTGLVKKNSLSKESRKPPPETPIKKNPLVLINTNIPPTIMKGGNLTNVPIGCVPSDTLVQSMETDIDDHDLEVSIEFGRNHSTNISNQEASYFGITNRSTHLLLSSNQEHSGVDINLDLDLSIPETPTKKSIHQHQPQPQQTHKQVRLDQNTESFETFNPNQIAKESSETVSSHSDMTEHHSSSSAPTVTTLFLPPNGRVDSAVNHCKPIQLSSISTVKKSWLNPKSLPTSTNVKSPLNGLITTNSGSNSYPGSSKTKLQQMDSKFYYDEPCTPTNLFAAKAAANSIPPTSQAISGQHERASNSSSFENRKVYDTASGAIADTNNMDGQFDDNILGNGDNEDATLTQMLNTSLSRIDDHLIKKFGMKNIKFIGNGEFSIAYECQFQDQKYAIKRTKKPVIGKLERKATLREIEALRALTNVGDIEDNDIDDDANAGRENLLYFIEAWEFNNYFYIMTEFCDNGTLFEFLEENKHYKIDEFRIWKILIEILNGVQFIHLKNYLHLDLKPANIFITFEGSLKIGDFGLTTKLPILEKDFDLEGDRSYIAPELINDKIYTPFADIFSVGLIILETAANIILPENGTPWRKLRSGDLSDAGKLSSDNISEALNRNSSSVTSYDSIEHQSSPKEDTSTTIEQLNNHPSPIHHTQQTRHQLFQAISRSEQHQPTRISPHDDNSYLFNADAMSLDKLVSKMLKPNPFDRPTARMILDMPECLIVDNKRKAGATIFEGELGPE</sequence>
<comment type="caution">
    <text evidence="9">The sequence shown here is derived from an EMBL/GenBank/DDBJ whole genome shotgun (WGS) entry which is preliminary data.</text>
</comment>
<keyword evidence="1" id="KW-0808">Transferase</keyword>
<dbReference type="GO" id="GO:0030447">
    <property type="term" value="P:filamentous growth"/>
    <property type="evidence" value="ECO:0007669"/>
    <property type="project" value="UniProtKB-ARBA"/>
</dbReference>
<keyword evidence="10" id="KW-1185">Reference proteome</keyword>
<feature type="compositionally biased region" description="Polar residues" evidence="7">
    <location>
        <begin position="498"/>
        <end position="510"/>
    </location>
</feature>
<evidence type="ECO:0000256" key="3">
    <source>
        <dbReference type="ARBA" id="ARBA00022777"/>
    </source>
</evidence>
<feature type="region of interest" description="Disordered" evidence="7">
    <location>
        <begin position="199"/>
        <end position="289"/>
    </location>
</feature>
<evidence type="ECO:0000256" key="4">
    <source>
        <dbReference type="ARBA" id="ARBA00022840"/>
    </source>
</evidence>
<feature type="compositionally biased region" description="Acidic residues" evidence="7">
    <location>
        <begin position="205"/>
        <end position="226"/>
    </location>
</feature>
<dbReference type="PANTHER" id="PTHR11042:SF196">
    <property type="entry name" value="MITOSIS INHIBITOR PROTEIN KINASE SWE1"/>
    <property type="match status" value="1"/>
</dbReference>
<feature type="compositionally biased region" description="Polar residues" evidence="7">
    <location>
        <begin position="793"/>
        <end position="823"/>
    </location>
</feature>
<reference evidence="9" key="1">
    <citation type="submission" date="2021-03" db="EMBL/GenBank/DDBJ databases">
        <authorList>
            <person name="Palmer J.M."/>
        </authorList>
    </citation>
    <scope>NUCLEOTIDE SEQUENCE</scope>
    <source>
        <strain evidence="9">ARV_011</strain>
    </source>
</reference>
<dbReference type="InterPro" id="IPR017441">
    <property type="entry name" value="Protein_kinase_ATP_BS"/>
</dbReference>
<protein>
    <recommendedName>
        <fullName evidence="8">Protein kinase domain-containing protein</fullName>
    </recommendedName>
</protein>
<feature type="domain" description="Protein kinase" evidence="8">
    <location>
        <begin position="932"/>
        <end position="1280"/>
    </location>
</feature>
<dbReference type="GO" id="GO:0110031">
    <property type="term" value="P:negative regulation of G2/MI transition of meiotic cell cycle"/>
    <property type="evidence" value="ECO:0007669"/>
    <property type="project" value="TreeGrafter"/>
</dbReference>
<evidence type="ECO:0000256" key="1">
    <source>
        <dbReference type="ARBA" id="ARBA00022679"/>
    </source>
</evidence>
<feature type="compositionally biased region" description="Polar residues" evidence="7">
    <location>
        <begin position="727"/>
        <end position="741"/>
    </location>
</feature>
<feature type="region of interest" description="Disordered" evidence="7">
    <location>
        <begin position="727"/>
        <end position="755"/>
    </location>
</feature>
<gene>
    <name evidence="9" type="ORF">KQ657_001859</name>
</gene>
<evidence type="ECO:0000256" key="5">
    <source>
        <dbReference type="ARBA" id="ARBA00037982"/>
    </source>
</evidence>
<feature type="compositionally biased region" description="Acidic residues" evidence="7">
    <location>
        <begin position="244"/>
        <end position="261"/>
    </location>
</feature>
<dbReference type="PROSITE" id="PS00107">
    <property type="entry name" value="PROTEIN_KINASE_ATP"/>
    <property type="match status" value="1"/>
</dbReference>
<evidence type="ECO:0000256" key="2">
    <source>
        <dbReference type="ARBA" id="ARBA00022741"/>
    </source>
</evidence>
<feature type="region of interest" description="Disordered" evidence="7">
    <location>
        <begin position="792"/>
        <end position="823"/>
    </location>
</feature>
<feature type="region of interest" description="Disordered" evidence="7">
    <location>
        <begin position="694"/>
        <end position="713"/>
    </location>
</feature>
<dbReference type="OrthoDB" id="5337378at2759"/>
<dbReference type="EMBL" id="JAHMUF010000018">
    <property type="protein sequence ID" value="KAG7192458.1"/>
    <property type="molecule type" value="Genomic_DNA"/>
</dbReference>
<dbReference type="Gene3D" id="3.30.200.20">
    <property type="entry name" value="Phosphorylase Kinase, domain 1"/>
    <property type="match status" value="1"/>
</dbReference>
<dbReference type="SUPFAM" id="SSF56112">
    <property type="entry name" value="Protein kinase-like (PK-like)"/>
    <property type="match status" value="1"/>
</dbReference>
<name>A0A9P7V6U7_9ASCO</name>
<feature type="compositionally biased region" description="Polar residues" evidence="7">
    <location>
        <begin position="44"/>
        <end position="69"/>
    </location>
</feature>
<dbReference type="PANTHER" id="PTHR11042">
    <property type="entry name" value="EUKARYOTIC TRANSLATION INITIATION FACTOR 2-ALPHA KINASE EIF2-ALPHA KINASE -RELATED"/>
    <property type="match status" value="1"/>
</dbReference>
<evidence type="ECO:0000259" key="8">
    <source>
        <dbReference type="PROSITE" id="PS50011"/>
    </source>
</evidence>
<feature type="region of interest" description="Disordered" evidence="7">
    <location>
        <begin position="1176"/>
        <end position="1218"/>
    </location>
</feature>
<keyword evidence="2 6" id="KW-0547">Nucleotide-binding</keyword>
<organism evidence="9 10">
    <name type="scientific">Scheffersomyces spartinae</name>
    <dbReference type="NCBI Taxonomy" id="45513"/>
    <lineage>
        <taxon>Eukaryota</taxon>
        <taxon>Fungi</taxon>
        <taxon>Dikarya</taxon>
        <taxon>Ascomycota</taxon>
        <taxon>Saccharomycotina</taxon>
        <taxon>Pichiomycetes</taxon>
        <taxon>Debaryomycetaceae</taxon>
        <taxon>Scheffersomyces</taxon>
    </lineage>
</organism>